<evidence type="ECO:0000256" key="1">
    <source>
        <dbReference type="ARBA" id="ARBA00009402"/>
    </source>
</evidence>
<evidence type="ECO:0000313" key="7">
    <source>
        <dbReference type="EMBL" id="UQX10264.1"/>
    </source>
</evidence>
<feature type="domain" description="Tn3 transposase DDE" evidence="5">
    <location>
        <begin position="580"/>
        <end position="968"/>
    </location>
</feature>
<dbReference type="InterPro" id="IPR047653">
    <property type="entry name" value="Tn3-like_transpos"/>
</dbReference>
<dbReference type="NCBIfam" id="NF033527">
    <property type="entry name" value="transpos_Tn3"/>
    <property type="match status" value="1"/>
</dbReference>
<keyword evidence="2" id="KW-0815">Transposition</keyword>
<evidence type="ECO:0000256" key="2">
    <source>
        <dbReference type="ARBA" id="ARBA00022578"/>
    </source>
</evidence>
<dbReference type="RefSeq" id="WP_219065527.1">
    <property type="nucleotide sequence ID" value="NZ_CAJUXY010000001.1"/>
</dbReference>
<comment type="similarity">
    <text evidence="1">Belongs to the transposase 7 family.</text>
</comment>
<name>A0ABY4QI89_9MYCO</name>
<accession>A0ABY4QI89</accession>
<dbReference type="EMBL" id="CP097320">
    <property type="protein sequence ID" value="UQX10264.1"/>
    <property type="molecule type" value="Genomic_DNA"/>
</dbReference>
<organism evidence="7 8">
    <name type="scientific">Candidatus Mycobacterium methanotrophicum</name>
    <dbReference type="NCBI Taxonomy" id="2943498"/>
    <lineage>
        <taxon>Bacteria</taxon>
        <taxon>Bacillati</taxon>
        <taxon>Actinomycetota</taxon>
        <taxon>Actinomycetes</taxon>
        <taxon>Mycobacteriales</taxon>
        <taxon>Mycobacteriaceae</taxon>
        <taxon>Mycobacterium</taxon>
    </lineage>
</organism>
<evidence type="ECO:0000259" key="6">
    <source>
        <dbReference type="Pfam" id="PF13700"/>
    </source>
</evidence>
<evidence type="ECO:0000256" key="3">
    <source>
        <dbReference type="ARBA" id="ARBA00023125"/>
    </source>
</evidence>
<proteinExistence type="inferred from homology"/>
<dbReference type="InterPro" id="IPR025296">
    <property type="entry name" value="DUF4158"/>
</dbReference>
<dbReference type="Proteomes" id="UP001056610">
    <property type="component" value="Chromosome"/>
</dbReference>
<keyword evidence="8" id="KW-1185">Reference proteome</keyword>
<keyword evidence="4" id="KW-0233">DNA recombination</keyword>
<sequence length="985" mass="110926">MAREVDRDELIDCWTLVGDELPLVVGKRGPTKLGFAVLLRFYAERGCFPRGRSEIPDAAVDYVARQVGVEPTEIAFYEWAGRSSKFHRTQIRQALGFRECTVGDAEALTSWLVEHVTQVERSTDRVREHLLDECRRRRVEPPTARRVDRIVRSALSRGEDVLFDRVASRLAEPQRQRLLALIEPDGDEDGEIEDGAAVLAAIRSDPSNVSLNTMLTEIAKLEAVREVGVNADVFADVAPKIVAGWRGRAAVESPSHLREHPLPVKLTLLAALLFCRRREITDTLVELLCSTVHRINARAEVRVTNELIKEFKRVTGKENLLFRVAEATVDAGDKLVRDTVYPVAPPAVLRDLVTEFKASGPTYQRTVKATLRASYTNHYRAGLIKLLSVLEFCSNNTAHRPVLDALELIGRYASAGNLRYYPRDEPAPVHRGLSGDWAQLLHHTDKRGQRRVVRMVYEICTFQVLRDQLRCKEIWVSGADKWRNPAQDLPLDFEENRIEHYQALRKPLDPSEFIDELRKQMHTELDALHAALPECGWLQVADRRQGAIKLTPLPAAAEPRNLRRLKTEIRTRWGAVPLIDILKETVLRTGCLRAVTSVADRGTLPEHVLAERLLLAIYAYGTNTGIRAVAGGAHGHDEDEIRYTRRRYLTVEAARRIAIEIANATFAARRTTIWGESSTAIASDSTHFGAFDQNIFTEYHSRYGRRGVLIYWSVEKGSVVIHSQLLNCSASEVHAMVDGAIHHGTEMAVEANYVDTHGQSEIGFGITKLLGFDLLPRIKRINKVKLYRPATGEPDLWPGLKPALTRPINWTKIAEQYDQMLKYATAIRTGTASTEAILRRFMKANAAHPTYQAMIELGRAQKTVFLARYLRSRGLQREINDGLNVAESWNRANSIIFYGKNAELASNRRDEQEMSVLCLRICQAAMVFVNVLMIQDVLADPDWNGVLTAEDERGLTPLFWSHVLPYGEVKLDMNTRLALSGSPTD</sequence>
<dbReference type="Pfam" id="PF01526">
    <property type="entry name" value="DDE_Tnp_Tn3"/>
    <property type="match status" value="1"/>
</dbReference>
<gene>
    <name evidence="7" type="ORF">M5I08_19195</name>
</gene>
<feature type="domain" description="DUF4158" evidence="6">
    <location>
        <begin position="4"/>
        <end position="154"/>
    </location>
</feature>
<evidence type="ECO:0000256" key="4">
    <source>
        <dbReference type="ARBA" id="ARBA00023172"/>
    </source>
</evidence>
<reference evidence="7" key="1">
    <citation type="submission" date="2022-05" db="EMBL/GenBank/DDBJ databases">
        <title>A methanotrophic Mycobacterium dominates a cave microbial ecosystem.</title>
        <authorList>
            <person name="Van Spanning R.J.M."/>
            <person name="Guan Q."/>
            <person name="Melkonian C."/>
            <person name="Gallant J."/>
            <person name="Polerecky L."/>
            <person name="Flot J.-F."/>
            <person name="Brandt B.W."/>
            <person name="Braster M."/>
            <person name="Iturbe Espinoza P."/>
            <person name="Aerts J."/>
            <person name="Meima-Franke M."/>
            <person name="Piersma S.R."/>
            <person name="Bunduc C."/>
            <person name="Ummels R."/>
            <person name="Pain A."/>
            <person name="Fleming E.J."/>
            <person name="van der Wel N."/>
            <person name="Gherman V.D."/>
            <person name="Sarbu S.M."/>
            <person name="Bodelier P.L.E."/>
            <person name="Bitter W."/>
        </authorList>
    </citation>
    <scope>NUCLEOTIDE SEQUENCE</scope>
    <source>
        <strain evidence="7">Sulfur Cave</strain>
    </source>
</reference>
<protein>
    <submittedName>
        <fullName evidence="7">Tn3 family transposase</fullName>
    </submittedName>
</protein>
<evidence type="ECO:0000313" key="8">
    <source>
        <dbReference type="Proteomes" id="UP001056610"/>
    </source>
</evidence>
<evidence type="ECO:0000259" key="5">
    <source>
        <dbReference type="Pfam" id="PF01526"/>
    </source>
</evidence>
<dbReference type="InterPro" id="IPR002513">
    <property type="entry name" value="Tn3_Tnp_DDE_dom"/>
</dbReference>
<dbReference type="Pfam" id="PF13700">
    <property type="entry name" value="DUF4158"/>
    <property type="match status" value="1"/>
</dbReference>
<keyword evidence="3" id="KW-0238">DNA-binding</keyword>